<dbReference type="PANTHER" id="PTHR43785:SF12">
    <property type="entry name" value="TYPE-1 GLUTAMINE SYNTHETASE 2"/>
    <property type="match status" value="1"/>
</dbReference>
<dbReference type="Gene3D" id="3.10.20.70">
    <property type="entry name" value="Glutamine synthetase, N-terminal domain"/>
    <property type="match status" value="1"/>
</dbReference>
<dbReference type="PANTHER" id="PTHR43785">
    <property type="entry name" value="GAMMA-GLUTAMYLPUTRESCINE SYNTHETASE"/>
    <property type="match status" value="1"/>
</dbReference>
<organism evidence="7 8">
    <name type="scientific">Oceanisphaera sediminis</name>
    <dbReference type="NCBI Taxonomy" id="981381"/>
    <lineage>
        <taxon>Bacteria</taxon>
        <taxon>Pseudomonadati</taxon>
        <taxon>Pseudomonadota</taxon>
        <taxon>Gammaproteobacteria</taxon>
        <taxon>Aeromonadales</taxon>
        <taxon>Aeromonadaceae</taxon>
        <taxon>Oceanisphaera</taxon>
    </lineage>
</organism>
<dbReference type="InterPro" id="IPR008146">
    <property type="entry name" value="Gln_synth_cat_dom"/>
</dbReference>
<evidence type="ECO:0000256" key="5">
    <source>
        <dbReference type="RuleBase" id="RU000384"/>
    </source>
</evidence>
<dbReference type="SUPFAM" id="SSF54368">
    <property type="entry name" value="Glutamine synthetase, N-terminal domain"/>
    <property type="match status" value="1"/>
</dbReference>
<dbReference type="PROSITE" id="PS51987">
    <property type="entry name" value="GS_CATALYTIC"/>
    <property type="match status" value="1"/>
</dbReference>
<feature type="domain" description="GS catalytic" evidence="6">
    <location>
        <begin position="123"/>
        <end position="461"/>
    </location>
</feature>
<dbReference type="Gene3D" id="3.30.590.10">
    <property type="entry name" value="Glutamine synthetase/guanido kinase, catalytic domain"/>
    <property type="match status" value="1"/>
</dbReference>
<dbReference type="SUPFAM" id="SSF55931">
    <property type="entry name" value="Glutamine synthetase/guanido kinase"/>
    <property type="match status" value="1"/>
</dbReference>
<dbReference type="Proteomes" id="UP001501479">
    <property type="component" value="Unassembled WGS sequence"/>
</dbReference>
<evidence type="ECO:0000256" key="3">
    <source>
        <dbReference type="ARBA" id="ARBA00022842"/>
    </source>
</evidence>
<gene>
    <name evidence="7" type="ORF">GCM10022421_17810</name>
</gene>
<keyword evidence="3" id="KW-0460">Magnesium</keyword>
<dbReference type="SMART" id="SM01230">
    <property type="entry name" value="Gln-synt_C"/>
    <property type="match status" value="1"/>
</dbReference>
<sequence length="461" mass="51619">MDEVGMEAGLQEAREFLEQNPDINSVDLMIGDINGVIRGKRIPRDSLLKAYEDGICLPASLFALDINGNTIEETGLGLDQGESDRLCFPVPGTLSRTPWQDRPCAQVLMSMFENNRAPFIYDPRHVLQRVLDRFAELKLTPVVAVETEFYVVDRERDEWQQLQPPVSPVTGKRDTQCQVYSLSDLDDHCDFIEAIHEAAQTQRLPVDTAIAECAPGQFEINLKHRNDAMQACDEAVLLKRLIKGVAARHQMDATFMAKPYNQEAGSGTHIHVSLLDEQGNNVFKGEADDPLGSSVLKSAIAGTLGMMPESMVIFAPNANSYRRFQPGFYVPMSQTWGADNRTVAVRIPGGSDEARRLEHRVAGADANPYLLMASILAGIHYGITQRLTPPEPVVGNGYASHPPSLPSSWIQALEQWQRNELLPDYLGREFCRVYHANRHGERLLFMRNVSPQEFDWYLRSV</sequence>
<protein>
    <submittedName>
        <fullName evidence="7">Glutamine synthetase family protein</fullName>
    </submittedName>
</protein>
<dbReference type="InterPro" id="IPR036651">
    <property type="entry name" value="Gln_synt_N_sf"/>
</dbReference>
<comment type="similarity">
    <text evidence="4 5">Belongs to the glutamine synthetase family.</text>
</comment>
<keyword evidence="8" id="KW-1185">Reference proteome</keyword>
<dbReference type="InterPro" id="IPR027303">
    <property type="entry name" value="Gln_synth_gly_rich_site"/>
</dbReference>
<evidence type="ECO:0000313" key="8">
    <source>
        <dbReference type="Proteomes" id="UP001501479"/>
    </source>
</evidence>
<evidence type="ECO:0000259" key="6">
    <source>
        <dbReference type="PROSITE" id="PS51987"/>
    </source>
</evidence>
<comment type="caution">
    <text evidence="7">The sequence shown here is derived from an EMBL/GenBank/DDBJ whole genome shotgun (WGS) entry which is preliminary data.</text>
</comment>
<keyword evidence="2" id="KW-0436">Ligase</keyword>
<name>A0ABP7E197_9GAMM</name>
<evidence type="ECO:0000256" key="4">
    <source>
        <dbReference type="PROSITE-ProRule" id="PRU01331"/>
    </source>
</evidence>
<accession>A0ABP7E197</accession>
<dbReference type="RefSeq" id="WP_344964353.1">
    <property type="nucleotide sequence ID" value="NZ_BAABDS010000027.1"/>
</dbReference>
<evidence type="ECO:0000256" key="2">
    <source>
        <dbReference type="ARBA" id="ARBA00022598"/>
    </source>
</evidence>
<dbReference type="Pfam" id="PF00120">
    <property type="entry name" value="Gln-synt_C"/>
    <property type="match status" value="1"/>
</dbReference>
<comment type="cofactor">
    <cofactor evidence="1">
        <name>Mg(2+)</name>
        <dbReference type="ChEBI" id="CHEBI:18420"/>
    </cofactor>
</comment>
<reference evidence="8" key="1">
    <citation type="journal article" date="2019" name="Int. J. Syst. Evol. Microbiol.">
        <title>The Global Catalogue of Microorganisms (GCM) 10K type strain sequencing project: providing services to taxonomists for standard genome sequencing and annotation.</title>
        <authorList>
            <consortium name="The Broad Institute Genomics Platform"/>
            <consortium name="The Broad Institute Genome Sequencing Center for Infectious Disease"/>
            <person name="Wu L."/>
            <person name="Ma J."/>
        </authorList>
    </citation>
    <scope>NUCLEOTIDE SEQUENCE [LARGE SCALE GENOMIC DNA]</scope>
    <source>
        <strain evidence="8">JCM 17329</strain>
    </source>
</reference>
<dbReference type="PROSITE" id="PS00181">
    <property type="entry name" value="GLNA_ATP"/>
    <property type="match status" value="1"/>
</dbReference>
<proteinExistence type="inferred from homology"/>
<evidence type="ECO:0000313" key="7">
    <source>
        <dbReference type="EMBL" id="GAA3710877.1"/>
    </source>
</evidence>
<evidence type="ECO:0000256" key="1">
    <source>
        <dbReference type="ARBA" id="ARBA00001946"/>
    </source>
</evidence>
<dbReference type="InterPro" id="IPR014746">
    <property type="entry name" value="Gln_synth/guanido_kin_cat_dom"/>
</dbReference>
<dbReference type="EMBL" id="BAABDS010000027">
    <property type="protein sequence ID" value="GAA3710877.1"/>
    <property type="molecule type" value="Genomic_DNA"/>
</dbReference>